<protein>
    <recommendedName>
        <fullName evidence="3">ABM domain-containing protein</fullName>
    </recommendedName>
</protein>
<sequence>MTLRVTVELIPGGQERFIRTLARAEISNVGGSPWVGDYEFTVGEEDNDLTAVRAWTDTGRIEKHSRATSVWLLVAKVAMWAHRRSQED</sequence>
<organism evidence="1 2">
    <name type="scientific">Bradyrhizobium japonicum</name>
    <dbReference type="NCBI Taxonomy" id="375"/>
    <lineage>
        <taxon>Bacteria</taxon>
        <taxon>Pseudomonadati</taxon>
        <taxon>Pseudomonadota</taxon>
        <taxon>Alphaproteobacteria</taxon>
        <taxon>Hyphomicrobiales</taxon>
        <taxon>Nitrobacteraceae</taxon>
        <taxon>Bradyrhizobium</taxon>
    </lineage>
</organism>
<accession>A0ABV2RUF3</accession>
<evidence type="ECO:0008006" key="3">
    <source>
        <dbReference type="Google" id="ProtNLM"/>
    </source>
</evidence>
<evidence type="ECO:0000313" key="1">
    <source>
        <dbReference type="EMBL" id="MET4719889.1"/>
    </source>
</evidence>
<proteinExistence type="predicted"/>
<evidence type="ECO:0000313" key="2">
    <source>
        <dbReference type="Proteomes" id="UP001549291"/>
    </source>
</evidence>
<dbReference type="RefSeq" id="WP_248878955.1">
    <property type="nucleotide sequence ID" value="NZ_CP066351.1"/>
</dbReference>
<comment type="caution">
    <text evidence="1">The sequence shown here is derived from an EMBL/GenBank/DDBJ whole genome shotgun (WGS) entry which is preliminary data.</text>
</comment>
<gene>
    <name evidence="1" type="ORF">ABIF63_003995</name>
</gene>
<keyword evidence="2" id="KW-1185">Reference proteome</keyword>
<name>A0ABV2RUF3_BRAJP</name>
<dbReference type="EMBL" id="JBEPTQ010000002">
    <property type="protein sequence ID" value="MET4719889.1"/>
    <property type="molecule type" value="Genomic_DNA"/>
</dbReference>
<reference evidence="1 2" key="1">
    <citation type="submission" date="2024-06" db="EMBL/GenBank/DDBJ databases">
        <title>Genomic Encyclopedia of Type Strains, Phase V (KMG-V): Genome sequencing to study the core and pangenomes of soil and plant-associated prokaryotes.</title>
        <authorList>
            <person name="Whitman W."/>
        </authorList>
    </citation>
    <scope>NUCLEOTIDE SEQUENCE [LARGE SCALE GENOMIC DNA]</scope>
    <source>
        <strain evidence="1 2">USDA 160</strain>
    </source>
</reference>
<dbReference type="Proteomes" id="UP001549291">
    <property type="component" value="Unassembled WGS sequence"/>
</dbReference>